<evidence type="ECO:0000256" key="5">
    <source>
        <dbReference type="ARBA" id="ARBA00022679"/>
    </source>
</evidence>
<keyword evidence="9" id="KW-0067">ATP-binding</keyword>
<keyword evidence="17" id="KW-1185">Reference proteome</keyword>
<dbReference type="PANTHER" id="PTHR34299">
    <property type="entry name" value="DIACYLGLYCEROL KINASE"/>
    <property type="match status" value="1"/>
</dbReference>
<dbReference type="Proteomes" id="UP001597104">
    <property type="component" value="Unassembled WGS sequence"/>
</dbReference>
<keyword evidence="7" id="KW-0547">Nucleotide-binding</keyword>
<evidence type="ECO:0000256" key="14">
    <source>
        <dbReference type="ARBA" id="ARBA00023264"/>
    </source>
</evidence>
<evidence type="ECO:0000256" key="15">
    <source>
        <dbReference type="SAM" id="Phobius"/>
    </source>
</evidence>
<accession>A0ABW3EE42</accession>
<dbReference type="InterPro" id="IPR000829">
    <property type="entry name" value="DAGK"/>
</dbReference>
<dbReference type="EMBL" id="JBHTIO010000037">
    <property type="protein sequence ID" value="MFD0897607.1"/>
    <property type="molecule type" value="Genomic_DNA"/>
</dbReference>
<dbReference type="InterPro" id="IPR036945">
    <property type="entry name" value="DAGK_sf"/>
</dbReference>
<evidence type="ECO:0000256" key="3">
    <source>
        <dbReference type="ARBA" id="ARBA00022475"/>
    </source>
</evidence>
<keyword evidence="8 16" id="KW-0418">Kinase</keyword>
<evidence type="ECO:0000313" key="16">
    <source>
        <dbReference type="EMBL" id="MFD0897607.1"/>
    </source>
</evidence>
<evidence type="ECO:0000256" key="10">
    <source>
        <dbReference type="ARBA" id="ARBA00022989"/>
    </source>
</evidence>
<keyword evidence="14" id="KW-1208">Phospholipid metabolism</keyword>
<keyword evidence="13" id="KW-0594">Phospholipid biosynthesis</keyword>
<dbReference type="PANTHER" id="PTHR34299:SF1">
    <property type="entry name" value="DIACYLGLYCEROL KINASE"/>
    <property type="match status" value="1"/>
</dbReference>
<feature type="transmembrane region" description="Helical" evidence="15">
    <location>
        <begin position="100"/>
        <end position="121"/>
    </location>
</feature>
<gene>
    <name evidence="16" type="ORF">ACFQZ7_07620</name>
</gene>
<keyword evidence="10 15" id="KW-1133">Transmembrane helix</keyword>
<evidence type="ECO:0000256" key="13">
    <source>
        <dbReference type="ARBA" id="ARBA00023209"/>
    </source>
</evidence>
<sequence length="129" mass="14325">MALKDKQTTKNHNLAQSMQHAVAGLVTVVQMERNMRWHLLASLLVIGVGWWLQLTRSDWLWLLLAIFMVLQSELANTVVENVVDLLTTHHYVSAAKYAKDIAAAAVLMAAGFAIIVGLLILGPHLLKLF</sequence>
<keyword evidence="12 15" id="KW-0472">Membrane</keyword>
<dbReference type="EC" id="2.7.1.-" evidence="16"/>
<evidence type="ECO:0000256" key="11">
    <source>
        <dbReference type="ARBA" id="ARBA00023098"/>
    </source>
</evidence>
<name>A0ABW3EE42_9LACO</name>
<evidence type="ECO:0000256" key="1">
    <source>
        <dbReference type="ARBA" id="ARBA00004651"/>
    </source>
</evidence>
<dbReference type="RefSeq" id="WP_137637632.1">
    <property type="nucleotide sequence ID" value="NZ_BJDN01000010.1"/>
</dbReference>
<evidence type="ECO:0000256" key="2">
    <source>
        <dbReference type="ARBA" id="ARBA00005967"/>
    </source>
</evidence>
<evidence type="ECO:0000313" key="17">
    <source>
        <dbReference type="Proteomes" id="UP001597104"/>
    </source>
</evidence>
<keyword evidence="4" id="KW-0444">Lipid biosynthesis</keyword>
<keyword evidence="3" id="KW-1003">Cell membrane</keyword>
<keyword evidence="5 16" id="KW-0808">Transferase</keyword>
<dbReference type="Gene3D" id="1.10.287.3610">
    <property type="match status" value="1"/>
</dbReference>
<dbReference type="InterPro" id="IPR033717">
    <property type="entry name" value="UDPK"/>
</dbReference>
<organism evidence="16 17">
    <name type="scientific">Loigolactobacillus binensis</name>
    <dbReference type="NCBI Taxonomy" id="2559922"/>
    <lineage>
        <taxon>Bacteria</taxon>
        <taxon>Bacillati</taxon>
        <taxon>Bacillota</taxon>
        <taxon>Bacilli</taxon>
        <taxon>Lactobacillales</taxon>
        <taxon>Lactobacillaceae</taxon>
        <taxon>Loigolactobacillus</taxon>
    </lineage>
</organism>
<keyword evidence="11" id="KW-0443">Lipid metabolism</keyword>
<reference evidence="17" key="1">
    <citation type="journal article" date="2019" name="Int. J. Syst. Evol. Microbiol.">
        <title>The Global Catalogue of Microorganisms (GCM) 10K type strain sequencing project: providing services to taxonomists for standard genome sequencing and annotation.</title>
        <authorList>
            <consortium name="The Broad Institute Genomics Platform"/>
            <consortium name="The Broad Institute Genome Sequencing Center for Infectious Disease"/>
            <person name="Wu L."/>
            <person name="Ma J."/>
        </authorList>
    </citation>
    <scope>NUCLEOTIDE SEQUENCE [LARGE SCALE GENOMIC DNA]</scope>
    <source>
        <strain evidence="17">CCM 8925</strain>
    </source>
</reference>
<keyword evidence="6 15" id="KW-0812">Transmembrane</keyword>
<comment type="caution">
    <text evidence="16">The sequence shown here is derived from an EMBL/GenBank/DDBJ whole genome shotgun (WGS) entry which is preliminary data.</text>
</comment>
<comment type="subcellular location">
    <subcellularLocation>
        <location evidence="1">Cell membrane</location>
        <topology evidence="1">Multi-pass membrane protein</topology>
    </subcellularLocation>
</comment>
<dbReference type="CDD" id="cd14265">
    <property type="entry name" value="UDPK_IM_like"/>
    <property type="match status" value="1"/>
</dbReference>
<dbReference type="GO" id="GO:0016301">
    <property type="term" value="F:kinase activity"/>
    <property type="evidence" value="ECO:0007669"/>
    <property type="project" value="UniProtKB-KW"/>
</dbReference>
<proteinExistence type="inferred from homology"/>
<dbReference type="Pfam" id="PF01219">
    <property type="entry name" value="DAGK_prokar"/>
    <property type="match status" value="1"/>
</dbReference>
<evidence type="ECO:0000256" key="12">
    <source>
        <dbReference type="ARBA" id="ARBA00023136"/>
    </source>
</evidence>
<evidence type="ECO:0000256" key="7">
    <source>
        <dbReference type="ARBA" id="ARBA00022741"/>
    </source>
</evidence>
<comment type="similarity">
    <text evidence="2">Belongs to the bacterial diacylglycerol kinase family.</text>
</comment>
<protein>
    <submittedName>
        <fullName evidence="16">Diacylglycerol kinase family protein</fullName>
        <ecNumber evidence="16">2.7.1.-</ecNumber>
    </submittedName>
</protein>
<evidence type="ECO:0000256" key="8">
    <source>
        <dbReference type="ARBA" id="ARBA00022777"/>
    </source>
</evidence>
<evidence type="ECO:0000256" key="6">
    <source>
        <dbReference type="ARBA" id="ARBA00022692"/>
    </source>
</evidence>
<feature type="transmembrane region" description="Helical" evidence="15">
    <location>
        <begin position="37"/>
        <end position="53"/>
    </location>
</feature>
<evidence type="ECO:0000256" key="4">
    <source>
        <dbReference type="ARBA" id="ARBA00022516"/>
    </source>
</evidence>
<evidence type="ECO:0000256" key="9">
    <source>
        <dbReference type="ARBA" id="ARBA00022840"/>
    </source>
</evidence>